<gene>
    <name evidence="1" type="ORF">BTN92_12080</name>
</gene>
<dbReference type="OrthoDB" id="2186933at2"/>
<dbReference type="Proteomes" id="UP000189299">
    <property type="component" value="Unassembled WGS sequence"/>
</dbReference>
<protein>
    <submittedName>
        <fullName evidence="1">Uncharacterized protein</fullName>
    </submittedName>
</protein>
<name>A0A1V2UFH5_ENTMU</name>
<dbReference type="AlphaFoldDB" id="A0A1V2UFH5"/>
<sequence length="64" mass="7529">MMNAEERVWERKEETLTKYRSFEKGLAVDTGYDTKKLAKVCEEEGTTLDKFTEYAQKRVGTFNK</sequence>
<proteinExistence type="predicted"/>
<comment type="caution">
    <text evidence="1">The sequence shown here is derived from an EMBL/GenBank/DDBJ whole genome shotgun (WGS) entry which is preliminary data.</text>
</comment>
<evidence type="ECO:0000313" key="1">
    <source>
        <dbReference type="EMBL" id="ONN41889.1"/>
    </source>
</evidence>
<reference evidence="1 2" key="1">
    <citation type="submission" date="2016-12" db="EMBL/GenBank/DDBJ databases">
        <authorList>
            <person name="Song W.-J."/>
            <person name="Kurnit D.M."/>
        </authorList>
    </citation>
    <scope>NUCLEOTIDE SEQUENCE [LARGE SCALE GENOMIC DNA]</scope>
    <source>
        <strain evidence="1 2">CGB1038-1_S1</strain>
    </source>
</reference>
<dbReference type="EMBL" id="MSTR01000012">
    <property type="protein sequence ID" value="ONN41889.1"/>
    <property type="molecule type" value="Genomic_DNA"/>
</dbReference>
<accession>A0A1V2UFH5</accession>
<organism evidence="1 2">
    <name type="scientific">Enterococcus mundtii</name>
    <dbReference type="NCBI Taxonomy" id="53346"/>
    <lineage>
        <taxon>Bacteria</taxon>
        <taxon>Bacillati</taxon>
        <taxon>Bacillota</taxon>
        <taxon>Bacilli</taxon>
        <taxon>Lactobacillales</taxon>
        <taxon>Enterococcaceae</taxon>
        <taxon>Enterococcus</taxon>
    </lineage>
</organism>
<evidence type="ECO:0000313" key="2">
    <source>
        <dbReference type="Proteomes" id="UP000189299"/>
    </source>
</evidence>